<comment type="caution">
    <text evidence="1">The sequence shown here is derived from an EMBL/GenBank/DDBJ whole genome shotgun (WGS) entry which is preliminary data.</text>
</comment>
<dbReference type="InterPro" id="IPR008593">
    <property type="entry name" value="Dam_MeTrfase"/>
</dbReference>
<name>A0A7Z0Q9H4_9BRAD</name>
<gene>
    <name evidence="1" type="ORF">G6321_15100</name>
</gene>
<dbReference type="GO" id="GO:0009307">
    <property type="term" value="P:DNA restriction-modification system"/>
    <property type="evidence" value="ECO:0007669"/>
    <property type="project" value="InterPro"/>
</dbReference>
<dbReference type="GO" id="GO:0009007">
    <property type="term" value="F:site-specific DNA-methyltransferase (adenine-specific) activity"/>
    <property type="evidence" value="ECO:0007669"/>
    <property type="project" value="InterPro"/>
</dbReference>
<sequence>MKPARDATSVIARARSSTSRSCSGTRFAYKWLSSSTKTPTISSALYSNRTGEWPTPRSCFNELNAEFKFTLDPCASEANTTCATFFTKKDNGLIQDLENHRVFCNPPYDTFF</sequence>
<organism evidence="1">
    <name type="scientific">Bradyrhizobium barranii subsp. barranii</name>
    <dbReference type="NCBI Taxonomy" id="2823807"/>
    <lineage>
        <taxon>Bacteria</taxon>
        <taxon>Pseudomonadati</taxon>
        <taxon>Pseudomonadota</taxon>
        <taxon>Alphaproteobacteria</taxon>
        <taxon>Hyphomicrobiales</taxon>
        <taxon>Nitrobacteraceae</taxon>
        <taxon>Bradyrhizobium</taxon>
        <taxon>Bradyrhizobium barranii</taxon>
    </lineage>
</organism>
<proteinExistence type="predicted"/>
<dbReference type="Pfam" id="PF05869">
    <property type="entry name" value="Dam"/>
    <property type="match status" value="1"/>
</dbReference>
<reference evidence="1" key="1">
    <citation type="submission" date="2020-06" db="EMBL/GenBank/DDBJ databases">
        <title>Whole Genome Sequence of Bradyrhizobium sp. Strain 323S2.</title>
        <authorList>
            <person name="Bromfield E.S.P."/>
        </authorList>
    </citation>
    <scope>NUCLEOTIDE SEQUENCE [LARGE SCALE GENOMIC DNA]</scope>
    <source>
        <strain evidence="1">323S2</strain>
    </source>
</reference>
<accession>A0A7Z0Q9H4</accession>
<dbReference type="EMBL" id="JACBFH010000001">
    <property type="protein sequence ID" value="NYY89698.1"/>
    <property type="molecule type" value="Genomic_DNA"/>
</dbReference>
<dbReference type="AlphaFoldDB" id="A0A7Z0Q9H4"/>
<evidence type="ECO:0000313" key="1">
    <source>
        <dbReference type="EMBL" id="NYY89698.1"/>
    </source>
</evidence>
<protein>
    <submittedName>
        <fullName evidence="1">Uncharacterized protein</fullName>
    </submittedName>
</protein>
<dbReference type="RefSeq" id="WP_180672123.1">
    <property type="nucleotide sequence ID" value="NZ_CP088280.1"/>
</dbReference>
<dbReference type="GO" id="GO:0003677">
    <property type="term" value="F:DNA binding"/>
    <property type="evidence" value="ECO:0007669"/>
    <property type="project" value="InterPro"/>
</dbReference>